<dbReference type="Pfam" id="PF13460">
    <property type="entry name" value="NAD_binding_10"/>
    <property type="match status" value="1"/>
</dbReference>
<dbReference type="InterPro" id="IPR036291">
    <property type="entry name" value="NAD(P)-bd_dom_sf"/>
</dbReference>
<dbReference type="InterPro" id="IPR016040">
    <property type="entry name" value="NAD(P)-bd_dom"/>
</dbReference>
<dbReference type="PANTHER" id="PTHR43162:SF1">
    <property type="entry name" value="PRESTALK A DIFFERENTIATION PROTEIN A"/>
    <property type="match status" value="1"/>
</dbReference>
<dbReference type="PANTHER" id="PTHR43162">
    <property type="match status" value="1"/>
</dbReference>
<protein>
    <submittedName>
        <fullName evidence="2">NAD(P)H-binding protein</fullName>
    </submittedName>
</protein>
<evidence type="ECO:0000313" key="2">
    <source>
        <dbReference type="EMBL" id="MFH0249331.1"/>
    </source>
</evidence>
<dbReference type="Proteomes" id="UP001607069">
    <property type="component" value="Unassembled WGS sequence"/>
</dbReference>
<evidence type="ECO:0000313" key="3">
    <source>
        <dbReference type="Proteomes" id="UP001607069"/>
    </source>
</evidence>
<organism evidence="2 3">
    <name type="scientific">Streptomyces chitinivorans</name>
    <dbReference type="NCBI Taxonomy" id="1257027"/>
    <lineage>
        <taxon>Bacteria</taxon>
        <taxon>Bacillati</taxon>
        <taxon>Actinomycetota</taxon>
        <taxon>Actinomycetes</taxon>
        <taxon>Kitasatosporales</taxon>
        <taxon>Streptomycetaceae</taxon>
        <taxon>Streptomyces</taxon>
    </lineage>
</organism>
<dbReference type="InterPro" id="IPR051604">
    <property type="entry name" value="Ergot_Alk_Oxidoreductase"/>
</dbReference>
<dbReference type="Gene3D" id="3.40.50.720">
    <property type="entry name" value="NAD(P)-binding Rossmann-like Domain"/>
    <property type="match status" value="1"/>
</dbReference>
<name>A0ABW7HTV4_9ACTN</name>
<sequence length="285" mass="30388">MSLRVAVAGAGGTVGRRLTELLLADGHDVLSLTRSPGRAALRGVRGRLVRADFDARAGLARAVEGADALFVATFDPMDPRHDEHLATAALAAGVRHVVKLSALAVTDPGAQDLVTRWQRECEQLWQTSGMTWTFLRARAFMSNCLAWAGAVRAGGPVATLHGYAPNACVDPADVAAVAARALTVPGHAGRAYALTGPAAVSAREQVAQLSGFLRRPLRHEELTEQQALERWSARYPPPLVRALVESAGRQAAGAKASVTEDVLRVTGREPTAFGTWARRHLTVFR</sequence>
<keyword evidence="3" id="KW-1185">Reference proteome</keyword>
<accession>A0ABW7HTV4</accession>
<dbReference type="RefSeq" id="WP_279950203.1">
    <property type="nucleotide sequence ID" value="NZ_BAABEN010000036.1"/>
</dbReference>
<proteinExistence type="predicted"/>
<dbReference type="Gene3D" id="3.90.25.10">
    <property type="entry name" value="UDP-galactose 4-epimerase, domain 1"/>
    <property type="match status" value="1"/>
</dbReference>
<gene>
    <name evidence="2" type="ORF">ACG5V6_14035</name>
</gene>
<evidence type="ECO:0000259" key="1">
    <source>
        <dbReference type="Pfam" id="PF13460"/>
    </source>
</evidence>
<reference evidence="2 3" key="1">
    <citation type="submission" date="2024-10" db="EMBL/GenBank/DDBJ databases">
        <authorList>
            <person name="Cho J.-C."/>
        </authorList>
    </citation>
    <scope>NUCLEOTIDE SEQUENCE [LARGE SCALE GENOMIC DNA]</scope>
    <source>
        <strain evidence="2 3">KCTC29696</strain>
    </source>
</reference>
<dbReference type="EMBL" id="JBIHMK010000046">
    <property type="protein sequence ID" value="MFH0249331.1"/>
    <property type="molecule type" value="Genomic_DNA"/>
</dbReference>
<feature type="domain" description="NAD(P)-binding" evidence="1">
    <location>
        <begin position="9"/>
        <end position="183"/>
    </location>
</feature>
<dbReference type="SUPFAM" id="SSF51735">
    <property type="entry name" value="NAD(P)-binding Rossmann-fold domains"/>
    <property type="match status" value="1"/>
</dbReference>
<comment type="caution">
    <text evidence="2">The sequence shown here is derived from an EMBL/GenBank/DDBJ whole genome shotgun (WGS) entry which is preliminary data.</text>
</comment>